<feature type="domain" description="CxxC-x17-CxxC" evidence="2">
    <location>
        <begin position="116"/>
        <end position="148"/>
    </location>
</feature>
<evidence type="ECO:0000313" key="3">
    <source>
        <dbReference type="EMBL" id="RAL22842.1"/>
    </source>
</evidence>
<evidence type="ECO:0000256" key="1">
    <source>
        <dbReference type="SAM" id="MobiDB-lite"/>
    </source>
</evidence>
<evidence type="ECO:0000313" key="4">
    <source>
        <dbReference type="Proteomes" id="UP000249169"/>
    </source>
</evidence>
<protein>
    <recommendedName>
        <fullName evidence="2">CxxC-x17-CxxC domain-containing protein</fullName>
    </recommendedName>
</protein>
<feature type="region of interest" description="Disordered" evidence="1">
    <location>
        <begin position="148"/>
        <end position="176"/>
    </location>
</feature>
<dbReference type="AlphaFoldDB" id="A0A328C715"/>
<reference evidence="3 4" key="1">
    <citation type="submission" date="2018-05" db="EMBL/GenBank/DDBJ databases">
        <title>Lujinxingia marina gen. nov. sp. nov., a new facultative anaerobic member of the class Deltaproteobacteria, and proposal of Lujinxingaceae fam. nov.</title>
        <authorList>
            <person name="Li C.-M."/>
        </authorList>
    </citation>
    <scope>NUCLEOTIDE SEQUENCE [LARGE SCALE GENOMIC DNA]</scope>
    <source>
        <strain evidence="3 4">B210</strain>
    </source>
</reference>
<gene>
    <name evidence="3" type="ORF">DL240_08080</name>
</gene>
<dbReference type="OrthoDB" id="5505402at2"/>
<comment type="caution">
    <text evidence="3">The sequence shown here is derived from an EMBL/GenBank/DDBJ whole genome shotgun (WGS) entry which is preliminary data.</text>
</comment>
<dbReference type="RefSeq" id="WP_111729370.1">
    <property type="nucleotide sequence ID" value="NZ_QHKO01000003.1"/>
</dbReference>
<dbReference type="Proteomes" id="UP000249169">
    <property type="component" value="Unassembled WGS sequence"/>
</dbReference>
<accession>A0A328C715</accession>
<feature type="compositionally biased region" description="Basic and acidic residues" evidence="1">
    <location>
        <begin position="148"/>
        <end position="162"/>
    </location>
</feature>
<dbReference type="InterPro" id="IPR026363">
    <property type="entry name" value="CxxC-x17-CxxC_dom"/>
</dbReference>
<dbReference type="EMBL" id="QHKO01000003">
    <property type="protein sequence ID" value="RAL22842.1"/>
    <property type="molecule type" value="Genomic_DNA"/>
</dbReference>
<dbReference type="Pfam" id="PF23477">
    <property type="entry name" value="zf_Tbcl_2"/>
    <property type="match status" value="1"/>
</dbReference>
<sequence length="176" mass="19556">MPKIICAECKAIEDVAQAPPPGTRAICLACRKAGAARRRGPKKHIPRRQHGTRVMLPITCSECGGKDTLDYMPKGAKLEEVLCTGCARTLFGSDSPWARTEQAKQREKEREAKSSWDFICAECGRADLLPFPPRPGEDFFCKRCHQDQETPSKERLAGREKAGGGVFIRKRDKNNA</sequence>
<proteinExistence type="predicted"/>
<name>A0A328C715_9DELT</name>
<organism evidence="3 4">
    <name type="scientific">Lujinxingia litoralis</name>
    <dbReference type="NCBI Taxonomy" id="2211119"/>
    <lineage>
        <taxon>Bacteria</taxon>
        <taxon>Deltaproteobacteria</taxon>
        <taxon>Bradymonadales</taxon>
        <taxon>Lujinxingiaceae</taxon>
        <taxon>Lujinxingia</taxon>
    </lineage>
</organism>
<evidence type="ECO:0000259" key="2">
    <source>
        <dbReference type="Pfam" id="PF23477"/>
    </source>
</evidence>
<keyword evidence="4" id="KW-1185">Reference proteome</keyword>